<dbReference type="OrthoDB" id="641012at2"/>
<keyword evidence="2" id="KW-1185">Reference proteome</keyword>
<dbReference type="STRING" id="1120964.GCA_001313265_04390"/>
<evidence type="ECO:0000313" key="1">
    <source>
        <dbReference type="EMBL" id="SEG30136.1"/>
    </source>
</evidence>
<organism evidence="1 2">
    <name type="scientific">Algoriphagus boritolerans DSM 17298 = JCM 18970</name>
    <dbReference type="NCBI Taxonomy" id="1120964"/>
    <lineage>
        <taxon>Bacteria</taxon>
        <taxon>Pseudomonadati</taxon>
        <taxon>Bacteroidota</taxon>
        <taxon>Cytophagia</taxon>
        <taxon>Cytophagales</taxon>
        <taxon>Cyclobacteriaceae</taxon>
        <taxon>Algoriphagus</taxon>
    </lineage>
</organism>
<dbReference type="EMBL" id="FNVR01000023">
    <property type="protein sequence ID" value="SEG30136.1"/>
    <property type="molecule type" value="Genomic_DNA"/>
</dbReference>
<accession>A0A1H5Z437</accession>
<dbReference type="RefSeq" id="WP_103925900.1">
    <property type="nucleotide sequence ID" value="NZ_FNVR01000023.1"/>
</dbReference>
<dbReference type="AlphaFoldDB" id="A0A1H5Z437"/>
<name>A0A1H5Z437_9BACT</name>
<dbReference type="Pfam" id="PF20322">
    <property type="entry name" value="DUF6617"/>
    <property type="match status" value="1"/>
</dbReference>
<gene>
    <name evidence="1" type="ORF">SAMN03080598_03286</name>
</gene>
<reference evidence="2" key="1">
    <citation type="submission" date="2016-10" db="EMBL/GenBank/DDBJ databases">
        <authorList>
            <person name="Varghese N."/>
            <person name="Submissions S."/>
        </authorList>
    </citation>
    <scope>NUCLEOTIDE SEQUENCE [LARGE SCALE GENOMIC DNA]</scope>
    <source>
        <strain evidence="2">DSM 17298</strain>
    </source>
</reference>
<dbReference type="InterPro" id="IPR046725">
    <property type="entry name" value="DUF6617"/>
</dbReference>
<protein>
    <submittedName>
        <fullName evidence="1">Uncharacterized protein</fullName>
    </submittedName>
</protein>
<sequence>MEIKVLDSIMHGALKPWKLDTTNTRRFTELVKAAKAASPKTMAELQSQMTALLADYPQLKKVLADTTITNDPLKPLPYKAALPKYIDPITNFYFLVITAETLRVYNSILLKAASLTELVDIQYQINKVLNSIKVLAKQTAAELIERDFTTDPNEQSNHLHFALHYLKHSLIQLYFSVQHSFENSLQHTTSLEDFYVLDLELPLSSIQQLEYIVQQEPASKQNEEYTESQEAICFGYKDDIEKLKTVVNQLCYQIELLNDDVTSADELIKALIAKSILPGAVKIQLGCETKHFRYCIDKFMPYFNSLSLANIEKSKIFYSKKDTLITANNLSASGSKNKIEPKEKATIDKIFKHLQ</sequence>
<dbReference type="Proteomes" id="UP000236736">
    <property type="component" value="Unassembled WGS sequence"/>
</dbReference>
<evidence type="ECO:0000313" key="2">
    <source>
        <dbReference type="Proteomes" id="UP000236736"/>
    </source>
</evidence>
<proteinExistence type="predicted"/>